<reference evidence="1 2" key="1">
    <citation type="submission" date="2006-09" db="EMBL/GenBank/DDBJ databases">
        <title>Sequence and annotation of the 288-kb ATCV-1 virus that infects an endosymbiotic Chlorella strain of the heliozoon Acanthocystis turfacea.</title>
        <authorList>
            <person name="Fitzgerald L.A."/>
            <person name="Graves M.V."/>
            <person name="Li X."/>
            <person name="Pfitzner A.J.P."/>
            <person name="Hartigan J."/>
            <person name="Van Etten J.L."/>
        </authorList>
    </citation>
    <scope>NUCLEOTIDE SEQUENCE [LARGE SCALE GENOMIC DNA]</scope>
    <source>
        <strain evidence="1 2">ATCV-1</strain>
    </source>
</reference>
<sequence length="71" mass="7906">MSRRSNPAHRSVTIFTSFWWRMSRTGADRSSFTNTLTALQPAERCALSAVSGMSKWSGAHTFSSGARNFFT</sequence>
<gene>
    <name evidence="1" type="primary">z298R</name>
    <name evidence="1" type="ORF">ATCV1_z298R</name>
</gene>
<dbReference type="EMBL" id="EF101928">
    <property type="protein sequence ID" value="ABT16432.1"/>
    <property type="molecule type" value="Genomic_DNA"/>
</dbReference>
<accession>A7K8Q8</accession>
<name>A7K8Q8_9PHYC</name>
<dbReference type="OrthoDB" id="41194at10239"/>
<proteinExistence type="predicted"/>
<dbReference type="KEGG" id="vg:5470989"/>
<organism evidence="1 2">
    <name type="scientific">Chlorovirus heliozoae</name>
    <dbReference type="NCBI Taxonomy" id="322019"/>
    <lineage>
        <taxon>Viruses</taxon>
        <taxon>Varidnaviria</taxon>
        <taxon>Bamfordvirae</taxon>
        <taxon>Nucleocytoviricota</taxon>
        <taxon>Megaviricetes</taxon>
        <taxon>Algavirales</taxon>
        <taxon>Phycodnaviridae</taxon>
        <taxon>Chlorovirus</taxon>
    </lineage>
</organism>
<dbReference type="RefSeq" id="YP_001426779.1">
    <property type="nucleotide sequence ID" value="NC_008724.1"/>
</dbReference>
<protein>
    <submittedName>
        <fullName evidence="1">Uncharacterized protein z298R</fullName>
    </submittedName>
</protein>
<keyword evidence="2" id="KW-1185">Reference proteome</keyword>
<dbReference type="Proteomes" id="UP000202420">
    <property type="component" value="Segment"/>
</dbReference>
<evidence type="ECO:0000313" key="2">
    <source>
        <dbReference type="Proteomes" id="UP000202420"/>
    </source>
</evidence>
<evidence type="ECO:0000313" key="1">
    <source>
        <dbReference type="EMBL" id="ABT16432.1"/>
    </source>
</evidence>
<dbReference type="GeneID" id="5470989"/>